<evidence type="ECO:0000259" key="1">
    <source>
        <dbReference type="PROSITE" id="PS50043"/>
    </source>
</evidence>
<dbReference type="PROSITE" id="PS50043">
    <property type="entry name" value="HTH_LUXR_2"/>
    <property type="match status" value="1"/>
</dbReference>
<dbReference type="RefSeq" id="WP_315994232.1">
    <property type="nucleotide sequence ID" value="NZ_JAWDIS010000001.1"/>
</dbReference>
<dbReference type="InterPro" id="IPR036388">
    <property type="entry name" value="WH-like_DNA-bd_sf"/>
</dbReference>
<protein>
    <recommendedName>
        <fullName evidence="1">HTH luxR-type domain-containing protein</fullName>
    </recommendedName>
</protein>
<dbReference type="SUPFAM" id="SSF46894">
    <property type="entry name" value="C-terminal effector domain of the bipartite response regulators"/>
    <property type="match status" value="1"/>
</dbReference>
<proteinExistence type="predicted"/>
<evidence type="ECO:0000313" key="3">
    <source>
        <dbReference type="Proteomes" id="UP001263371"/>
    </source>
</evidence>
<reference evidence="2 3" key="1">
    <citation type="submission" date="2023-09" db="EMBL/GenBank/DDBJ databases">
        <title>Microbacterium fusihabitans sp. nov., Microbacterium phycihabitans sp. nov., and Microbacterium cervinum sp. nov., isolated from dried seaweeds of beach.</title>
        <authorList>
            <person name="Lee S.D."/>
        </authorList>
    </citation>
    <scope>NUCLEOTIDE SEQUENCE [LARGE SCALE GENOMIC DNA]</scope>
    <source>
        <strain evidence="2 3">KSW4-17</strain>
    </source>
</reference>
<dbReference type="Proteomes" id="UP001263371">
    <property type="component" value="Unassembled WGS sequence"/>
</dbReference>
<gene>
    <name evidence="2" type="ORF">RWH45_07420</name>
</gene>
<dbReference type="InterPro" id="IPR016032">
    <property type="entry name" value="Sig_transdc_resp-reg_C-effctor"/>
</dbReference>
<dbReference type="SMART" id="SM00421">
    <property type="entry name" value="HTH_LUXR"/>
    <property type="match status" value="1"/>
</dbReference>
<dbReference type="InterPro" id="IPR000792">
    <property type="entry name" value="Tscrpt_reg_LuxR_C"/>
</dbReference>
<evidence type="ECO:0000313" key="2">
    <source>
        <dbReference type="EMBL" id="MDU0367040.1"/>
    </source>
</evidence>
<feature type="domain" description="HTH luxR-type" evidence="1">
    <location>
        <begin position="417"/>
        <end position="482"/>
    </location>
</feature>
<comment type="caution">
    <text evidence="2">The sequence shown here is derived from an EMBL/GenBank/DDBJ whole genome shotgun (WGS) entry which is preliminary data.</text>
</comment>
<name>A0ABU3T6N5_9MICO</name>
<sequence>MPSTQTSIDARAALRAAVNATALRLAPGHGLPDPRHLSLLSEVEAPASPRVWADSSARALSAMFAARARRDALGDGAALVWRFFDGTRLIRPASLSMEARAVLLAGAGEYLCAVGLPQVAVRFGREAQLFADSDATRFYALTVTALGFALNGEYTSADPVMDAASALFRTGGWAEEESSYLLLLADSLVAAARMDHLRLRGVARELERVHPTDPYSRYSARAIDAMGRLIHGEHAAGLAACQQLLHGSERSMSHRFIRDFLLCIRSDIMLAQGQYAESLASLSTAESPEGHGICFAMQRGGALLLLGREREMLAETEACAASDSDHCLRTLTPLLLRRAIAFHRLGDDRRAAQSMESALLLIAHTGNSMTPFIMLPPEECAALVDAAVCTHPELAETAAYIRTALASVGAPVEAPRLADHLHGFTATERALAELLLTPAGLADIARTRGVSLNTVKSQVRSIYVKLGVGARSAAVVELRRILA</sequence>
<accession>A0ABU3T6N5</accession>
<keyword evidence="3" id="KW-1185">Reference proteome</keyword>
<dbReference type="Gene3D" id="1.10.10.10">
    <property type="entry name" value="Winged helix-like DNA-binding domain superfamily/Winged helix DNA-binding domain"/>
    <property type="match status" value="1"/>
</dbReference>
<dbReference type="EMBL" id="JAWDIS010000001">
    <property type="protein sequence ID" value="MDU0367040.1"/>
    <property type="molecule type" value="Genomic_DNA"/>
</dbReference>
<organism evidence="2 3">
    <name type="scientific">Microbacterium galbum</name>
    <dbReference type="NCBI Taxonomy" id="3075994"/>
    <lineage>
        <taxon>Bacteria</taxon>
        <taxon>Bacillati</taxon>
        <taxon>Actinomycetota</taxon>
        <taxon>Actinomycetes</taxon>
        <taxon>Micrococcales</taxon>
        <taxon>Microbacteriaceae</taxon>
        <taxon>Microbacterium</taxon>
    </lineage>
</organism>